<dbReference type="EMBL" id="MFEG01000007">
    <property type="protein sequence ID" value="OGE76447.1"/>
    <property type="molecule type" value="Genomic_DNA"/>
</dbReference>
<dbReference type="Proteomes" id="UP000176547">
    <property type="component" value="Unassembled WGS sequence"/>
</dbReference>
<name>A0A1F5NFJ6_9BACT</name>
<accession>A0A1F5NFJ6</accession>
<proteinExistence type="predicted"/>
<organism evidence="2 3">
    <name type="scientific">Candidatus Doudnabacteria bacterium RIFCSPHIGHO2_01_52_17</name>
    <dbReference type="NCBI Taxonomy" id="1817820"/>
    <lineage>
        <taxon>Bacteria</taxon>
        <taxon>Candidatus Doudnaibacteriota</taxon>
    </lineage>
</organism>
<gene>
    <name evidence="2" type="ORF">A3K06_01490</name>
</gene>
<feature type="transmembrane region" description="Helical" evidence="1">
    <location>
        <begin position="45"/>
        <end position="70"/>
    </location>
</feature>
<sequence length="98" mass="10963">MNYVVTLTLSVSLSFLGHHFAESLLKRRRGSLPRLVLRGYRVHHSFFGALAVVIGLAFAGSYPLLATLGYGIGNLWQHKRAHNQENEKGMTLLTRVTE</sequence>
<evidence type="ECO:0000313" key="2">
    <source>
        <dbReference type="EMBL" id="OGE76447.1"/>
    </source>
</evidence>
<keyword evidence="1" id="KW-1133">Transmembrane helix</keyword>
<keyword evidence="1" id="KW-0812">Transmembrane</keyword>
<evidence type="ECO:0000256" key="1">
    <source>
        <dbReference type="SAM" id="Phobius"/>
    </source>
</evidence>
<evidence type="ECO:0000313" key="3">
    <source>
        <dbReference type="Proteomes" id="UP000176547"/>
    </source>
</evidence>
<keyword evidence="1" id="KW-0472">Membrane</keyword>
<reference evidence="2 3" key="1">
    <citation type="journal article" date="2016" name="Nat. Commun.">
        <title>Thousands of microbial genomes shed light on interconnected biogeochemical processes in an aquifer system.</title>
        <authorList>
            <person name="Anantharaman K."/>
            <person name="Brown C.T."/>
            <person name="Hug L.A."/>
            <person name="Sharon I."/>
            <person name="Castelle C.J."/>
            <person name="Probst A.J."/>
            <person name="Thomas B.C."/>
            <person name="Singh A."/>
            <person name="Wilkins M.J."/>
            <person name="Karaoz U."/>
            <person name="Brodie E.L."/>
            <person name="Williams K.H."/>
            <person name="Hubbard S.S."/>
            <person name="Banfield J.F."/>
        </authorList>
    </citation>
    <scope>NUCLEOTIDE SEQUENCE [LARGE SCALE GENOMIC DNA]</scope>
</reference>
<protein>
    <submittedName>
        <fullName evidence="2">Uncharacterized protein</fullName>
    </submittedName>
</protein>
<dbReference type="AlphaFoldDB" id="A0A1F5NFJ6"/>
<comment type="caution">
    <text evidence="2">The sequence shown here is derived from an EMBL/GenBank/DDBJ whole genome shotgun (WGS) entry which is preliminary data.</text>
</comment>